<reference evidence="1" key="1">
    <citation type="submission" date="2021-06" db="EMBL/GenBank/DDBJ databases">
        <authorList>
            <person name="Kallberg Y."/>
            <person name="Tangrot J."/>
            <person name="Rosling A."/>
        </authorList>
    </citation>
    <scope>NUCLEOTIDE SEQUENCE</scope>
    <source>
        <strain evidence="1">MA453B</strain>
    </source>
</reference>
<feature type="non-terminal residue" evidence="1">
    <location>
        <position position="1"/>
    </location>
</feature>
<evidence type="ECO:0000313" key="2">
    <source>
        <dbReference type="Proteomes" id="UP000789405"/>
    </source>
</evidence>
<dbReference type="EMBL" id="CAJVPY010057121">
    <property type="protein sequence ID" value="CAG8818851.1"/>
    <property type="molecule type" value="Genomic_DNA"/>
</dbReference>
<gene>
    <name evidence="1" type="ORF">DERYTH_LOCUS26689</name>
</gene>
<organism evidence="1 2">
    <name type="scientific">Dentiscutata erythropus</name>
    <dbReference type="NCBI Taxonomy" id="1348616"/>
    <lineage>
        <taxon>Eukaryota</taxon>
        <taxon>Fungi</taxon>
        <taxon>Fungi incertae sedis</taxon>
        <taxon>Mucoromycota</taxon>
        <taxon>Glomeromycotina</taxon>
        <taxon>Glomeromycetes</taxon>
        <taxon>Diversisporales</taxon>
        <taxon>Gigasporaceae</taxon>
        <taxon>Dentiscutata</taxon>
    </lineage>
</organism>
<protein>
    <submittedName>
        <fullName evidence="1">16330_t:CDS:1</fullName>
    </submittedName>
</protein>
<evidence type="ECO:0000313" key="1">
    <source>
        <dbReference type="EMBL" id="CAG8818851.1"/>
    </source>
</evidence>
<dbReference type="AlphaFoldDB" id="A0A9N9KCZ7"/>
<dbReference type="Proteomes" id="UP000789405">
    <property type="component" value="Unassembled WGS sequence"/>
</dbReference>
<accession>A0A9N9KCZ7</accession>
<sequence>RCEKNITLDGESSTISKIQRSKTNIEQNNKSVAANIERIAKIKQLFEEGIVKWIE</sequence>
<keyword evidence="2" id="KW-1185">Reference proteome</keyword>
<comment type="caution">
    <text evidence="1">The sequence shown here is derived from an EMBL/GenBank/DDBJ whole genome shotgun (WGS) entry which is preliminary data.</text>
</comment>
<feature type="non-terminal residue" evidence="1">
    <location>
        <position position="55"/>
    </location>
</feature>
<proteinExistence type="predicted"/>
<name>A0A9N9KCZ7_9GLOM</name>